<comment type="caution">
    <text evidence="1">The sequence shown here is derived from an EMBL/GenBank/DDBJ whole genome shotgun (WGS) entry which is preliminary data.</text>
</comment>
<sequence>MLHFLMSRTRGQYTGLRIVSDDDGRQSKQHLKLVLTHRVNDEGGVYNSSSSSLEPATRKGSRPIFRFREVAIRIHRNAVEELGDLLLLHQLAKRVDVIHHRHSRVINDGNYSRHKQCCVRWAEDEAQKLIGKILELGGLCDRLFEEVSTFRVF</sequence>
<dbReference type="Proteomes" id="UP001444661">
    <property type="component" value="Unassembled WGS sequence"/>
</dbReference>
<reference evidence="1 2" key="1">
    <citation type="submission" date="2023-01" db="EMBL/GenBank/DDBJ databases">
        <title>Analysis of 21 Apiospora genomes using comparative genomics revels a genus with tremendous synthesis potential of carbohydrate active enzymes and secondary metabolites.</title>
        <authorList>
            <person name="Sorensen T."/>
        </authorList>
    </citation>
    <scope>NUCLEOTIDE SEQUENCE [LARGE SCALE GENOMIC DNA]</scope>
    <source>
        <strain evidence="1 2">CBS 33761</strain>
    </source>
</reference>
<accession>A0ABR1SZ73</accession>
<name>A0ABR1SZ73_9PEZI</name>
<dbReference type="EMBL" id="JAQQWK010000006">
    <property type="protein sequence ID" value="KAK8039632.1"/>
    <property type="molecule type" value="Genomic_DNA"/>
</dbReference>
<gene>
    <name evidence="1" type="ORF">PG993_008043</name>
</gene>
<evidence type="ECO:0000313" key="2">
    <source>
        <dbReference type="Proteomes" id="UP001444661"/>
    </source>
</evidence>
<protein>
    <submittedName>
        <fullName evidence="1">Uncharacterized protein</fullName>
    </submittedName>
</protein>
<evidence type="ECO:0000313" key="1">
    <source>
        <dbReference type="EMBL" id="KAK8039632.1"/>
    </source>
</evidence>
<organism evidence="1 2">
    <name type="scientific">Apiospora rasikravindrae</name>
    <dbReference type="NCBI Taxonomy" id="990691"/>
    <lineage>
        <taxon>Eukaryota</taxon>
        <taxon>Fungi</taxon>
        <taxon>Dikarya</taxon>
        <taxon>Ascomycota</taxon>
        <taxon>Pezizomycotina</taxon>
        <taxon>Sordariomycetes</taxon>
        <taxon>Xylariomycetidae</taxon>
        <taxon>Amphisphaeriales</taxon>
        <taxon>Apiosporaceae</taxon>
        <taxon>Apiospora</taxon>
    </lineage>
</organism>
<proteinExistence type="predicted"/>
<keyword evidence="2" id="KW-1185">Reference proteome</keyword>